<dbReference type="InterPro" id="IPR003959">
    <property type="entry name" value="ATPase_AAA_core"/>
</dbReference>
<dbReference type="SUPFAM" id="SSF52540">
    <property type="entry name" value="P-loop containing nucleoside triphosphate hydrolases"/>
    <property type="match status" value="1"/>
</dbReference>
<dbReference type="InterPro" id="IPR027417">
    <property type="entry name" value="P-loop_NTPase"/>
</dbReference>
<protein>
    <submittedName>
        <fullName evidence="5">AAA ATPase central domain protein</fullName>
    </submittedName>
</protein>
<evidence type="ECO:0000256" key="2">
    <source>
        <dbReference type="ARBA" id="ARBA00022840"/>
    </source>
</evidence>
<dbReference type="GO" id="GO:0005694">
    <property type="term" value="C:chromosome"/>
    <property type="evidence" value="ECO:0007669"/>
    <property type="project" value="TreeGrafter"/>
</dbReference>
<accession>C7Q3J7</accession>
<keyword evidence="6" id="KW-1185">Reference proteome</keyword>
<dbReference type="Proteomes" id="UP000000851">
    <property type="component" value="Chromosome"/>
</dbReference>
<keyword evidence="2 3" id="KW-0067">ATP-binding</keyword>
<dbReference type="AlphaFoldDB" id="C7Q3J7"/>
<reference evidence="5 6" key="1">
    <citation type="journal article" date="2009" name="Stand. Genomic Sci.">
        <title>Complete genome sequence of Catenulispora acidiphila type strain (ID 139908).</title>
        <authorList>
            <person name="Copeland A."/>
            <person name="Lapidus A."/>
            <person name="Glavina Del Rio T."/>
            <person name="Nolan M."/>
            <person name="Lucas S."/>
            <person name="Chen F."/>
            <person name="Tice H."/>
            <person name="Cheng J.F."/>
            <person name="Bruce D."/>
            <person name="Goodwin L."/>
            <person name="Pitluck S."/>
            <person name="Mikhailova N."/>
            <person name="Pati A."/>
            <person name="Ivanova N."/>
            <person name="Mavromatis K."/>
            <person name="Chen A."/>
            <person name="Palaniappan K."/>
            <person name="Chain P."/>
            <person name="Land M."/>
            <person name="Hauser L."/>
            <person name="Chang Y.J."/>
            <person name="Jeffries C.D."/>
            <person name="Chertkov O."/>
            <person name="Brettin T."/>
            <person name="Detter J.C."/>
            <person name="Han C."/>
            <person name="Ali Z."/>
            <person name="Tindall B.J."/>
            <person name="Goker M."/>
            <person name="Bristow J."/>
            <person name="Eisen J.A."/>
            <person name="Markowitz V."/>
            <person name="Hugenholtz P."/>
            <person name="Kyrpides N.C."/>
            <person name="Klenk H.P."/>
        </authorList>
    </citation>
    <scope>NUCLEOTIDE SEQUENCE [LARGE SCALE GENOMIC DNA]</scope>
    <source>
        <strain evidence="6">DSM 44928 / JCM 14897 / NBRC 102108 / NRRL B-24433 / ID139908</strain>
    </source>
</reference>
<dbReference type="HOGENOM" id="CLU_943061_0_0_11"/>
<name>C7Q3J7_CATAD</name>
<keyword evidence="1 3" id="KW-0547">Nucleotide-binding</keyword>
<dbReference type="PROSITE" id="PS00674">
    <property type="entry name" value="AAA"/>
    <property type="match status" value="1"/>
</dbReference>
<evidence type="ECO:0000259" key="4">
    <source>
        <dbReference type="SMART" id="SM00382"/>
    </source>
</evidence>
<dbReference type="GO" id="GO:0016887">
    <property type="term" value="F:ATP hydrolysis activity"/>
    <property type="evidence" value="ECO:0007669"/>
    <property type="project" value="InterPro"/>
</dbReference>
<gene>
    <name evidence="5" type="ordered locus">Caci_6929</name>
</gene>
<dbReference type="GO" id="GO:0005524">
    <property type="term" value="F:ATP binding"/>
    <property type="evidence" value="ECO:0007669"/>
    <property type="project" value="UniProtKB-KW"/>
</dbReference>
<evidence type="ECO:0000313" key="5">
    <source>
        <dbReference type="EMBL" id="ACU75762.1"/>
    </source>
</evidence>
<dbReference type="OrthoDB" id="9809379at2"/>
<dbReference type="Gene3D" id="3.40.50.300">
    <property type="entry name" value="P-loop containing nucleotide triphosphate hydrolases"/>
    <property type="match status" value="1"/>
</dbReference>
<evidence type="ECO:0000313" key="6">
    <source>
        <dbReference type="Proteomes" id="UP000000851"/>
    </source>
</evidence>
<dbReference type="KEGG" id="cai:Caci_6929"/>
<proteinExistence type="inferred from homology"/>
<dbReference type="RefSeq" id="WP_015795490.1">
    <property type="nucleotide sequence ID" value="NC_013131.1"/>
</dbReference>
<dbReference type="SMART" id="SM00382">
    <property type="entry name" value="AAA"/>
    <property type="match status" value="1"/>
</dbReference>
<organism evidence="5 6">
    <name type="scientific">Catenulispora acidiphila (strain DSM 44928 / JCM 14897 / NBRC 102108 / NRRL B-24433 / ID139908)</name>
    <dbReference type="NCBI Taxonomy" id="479433"/>
    <lineage>
        <taxon>Bacteria</taxon>
        <taxon>Bacillati</taxon>
        <taxon>Actinomycetota</taxon>
        <taxon>Actinomycetes</taxon>
        <taxon>Catenulisporales</taxon>
        <taxon>Catenulisporaceae</taxon>
        <taxon>Catenulispora</taxon>
    </lineage>
</organism>
<dbReference type="InterPro" id="IPR044539">
    <property type="entry name" value="Pch2-like"/>
</dbReference>
<dbReference type="eggNOG" id="COG0464">
    <property type="taxonomic scope" value="Bacteria"/>
</dbReference>
<dbReference type="InParanoid" id="C7Q3J7"/>
<comment type="similarity">
    <text evidence="3">Belongs to the AAA ATPase family.</text>
</comment>
<dbReference type="STRING" id="479433.Caci_6929"/>
<dbReference type="EMBL" id="CP001700">
    <property type="protein sequence ID" value="ACU75762.1"/>
    <property type="molecule type" value="Genomic_DNA"/>
</dbReference>
<sequence>MTSRTSSASSRALPDVALPGVADARTLPDRQFADAWASIEFPEGVKERLLRTVIAKFRLRRTVPFETMPLHGVVLLTGVPGVGKTTVARGLADKTARTLHGIGDWAFIEVDPHALAGSALGRSQRAVEQLFGQTLSEAAADGPLVVLLDEVETLAADRSALSMEANPIDVHRAVDAALVGIDRLAQQHPDVLVIATSNFPGGIDPALTSRADAVFQIPLPDAVLRRRILESTAAAVAAAFPGAQSLCDPTVLDAAAQLSEGIDGRRLRKAVASACAWRPEALGDPENVTGEDLLAALQAMRVER</sequence>
<evidence type="ECO:0000256" key="3">
    <source>
        <dbReference type="RuleBase" id="RU003651"/>
    </source>
</evidence>
<dbReference type="InterPro" id="IPR003593">
    <property type="entry name" value="AAA+_ATPase"/>
</dbReference>
<evidence type="ECO:0000256" key="1">
    <source>
        <dbReference type="ARBA" id="ARBA00022741"/>
    </source>
</evidence>
<dbReference type="PANTHER" id="PTHR45991:SF1">
    <property type="entry name" value="PACHYTENE CHECKPOINT PROTEIN 2 HOMOLOG"/>
    <property type="match status" value="1"/>
</dbReference>
<dbReference type="PANTHER" id="PTHR45991">
    <property type="entry name" value="PACHYTENE CHECKPOINT PROTEIN 2"/>
    <property type="match status" value="1"/>
</dbReference>
<dbReference type="Pfam" id="PF00004">
    <property type="entry name" value="AAA"/>
    <property type="match status" value="1"/>
</dbReference>
<feature type="domain" description="AAA+ ATPase" evidence="4">
    <location>
        <begin position="70"/>
        <end position="221"/>
    </location>
</feature>
<dbReference type="InterPro" id="IPR003960">
    <property type="entry name" value="ATPase_AAA_CS"/>
</dbReference>